<dbReference type="InterPro" id="IPR050363">
    <property type="entry name" value="MIP/Aquaporin"/>
</dbReference>
<organism evidence="10 11">
    <name type="scientific">Aulographum hederae CBS 113979</name>
    <dbReference type="NCBI Taxonomy" id="1176131"/>
    <lineage>
        <taxon>Eukaryota</taxon>
        <taxon>Fungi</taxon>
        <taxon>Dikarya</taxon>
        <taxon>Ascomycota</taxon>
        <taxon>Pezizomycotina</taxon>
        <taxon>Dothideomycetes</taxon>
        <taxon>Pleosporomycetidae</taxon>
        <taxon>Aulographales</taxon>
        <taxon>Aulographaceae</taxon>
    </lineage>
</organism>
<keyword evidence="5 9" id="KW-1133">Transmembrane helix</keyword>
<dbReference type="GO" id="GO:0015250">
    <property type="term" value="F:water channel activity"/>
    <property type="evidence" value="ECO:0007669"/>
    <property type="project" value="TreeGrafter"/>
</dbReference>
<feature type="region of interest" description="Disordered" evidence="8">
    <location>
        <begin position="336"/>
        <end position="356"/>
    </location>
</feature>
<evidence type="ECO:0000256" key="9">
    <source>
        <dbReference type="SAM" id="Phobius"/>
    </source>
</evidence>
<dbReference type="GO" id="GO:0015254">
    <property type="term" value="F:glycerol channel activity"/>
    <property type="evidence" value="ECO:0007669"/>
    <property type="project" value="TreeGrafter"/>
</dbReference>
<dbReference type="InterPro" id="IPR023271">
    <property type="entry name" value="Aquaporin-like"/>
</dbReference>
<dbReference type="EMBL" id="ML977174">
    <property type="protein sequence ID" value="KAF1983512.1"/>
    <property type="molecule type" value="Genomic_DNA"/>
</dbReference>
<evidence type="ECO:0000256" key="7">
    <source>
        <dbReference type="RuleBase" id="RU000477"/>
    </source>
</evidence>
<dbReference type="Gene3D" id="1.20.1080.10">
    <property type="entry name" value="Glycerol uptake facilitator protein"/>
    <property type="match status" value="1"/>
</dbReference>
<evidence type="ECO:0000256" key="4">
    <source>
        <dbReference type="ARBA" id="ARBA00022692"/>
    </source>
</evidence>
<keyword evidence="4 7" id="KW-0812">Transmembrane</keyword>
<dbReference type="PANTHER" id="PTHR43829:SF14">
    <property type="entry name" value="AQUAPORIN 3"/>
    <property type="match status" value="1"/>
</dbReference>
<feature type="transmembrane region" description="Helical" evidence="9">
    <location>
        <begin position="223"/>
        <end position="244"/>
    </location>
</feature>
<evidence type="ECO:0000256" key="3">
    <source>
        <dbReference type="ARBA" id="ARBA00022448"/>
    </source>
</evidence>
<protein>
    <submittedName>
        <fullName evidence="10">Putative glycerol uptake facilitator</fullName>
    </submittedName>
</protein>
<feature type="transmembrane region" description="Helical" evidence="9">
    <location>
        <begin position="55"/>
        <end position="76"/>
    </location>
</feature>
<dbReference type="PRINTS" id="PR00783">
    <property type="entry name" value="MINTRINSICP"/>
</dbReference>
<feature type="transmembrane region" description="Helical" evidence="9">
    <location>
        <begin position="135"/>
        <end position="156"/>
    </location>
</feature>
<dbReference type="OrthoDB" id="3222at2759"/>
<dbReference type="Pfam" id="PF00230">
    <property type="entry name" value="MIP"/>
    <property type="match status" value="1"/>
</dbReference>
<keyword evidence="11" id="KW-1185">Reference proteome</keyword>
<gene>
    <name evidence="10" type="ORF">K402DRAFT_414357</name>
</gene>
<dbReference type="PANTHER" id="PTHR43829">
    <property type="entry name" value="AQUAPORIN OR AQUAGLYCEROPORIN RELATED"/>
    <property type="match status" value="1"/>
</dbReference>
<evidence type="ECO:0000313" key="11">
    <source>
        <dbReference type="Proteomes" id="UP000800041"/>
    </source>
</evidence>
<comment type="subcellular location">
    <subcellularLocation>
        <location evidence="1">Membrane</location>
        <topology evidence="1">Multi-pass membrane protein</topology>
    </subcellularLocation>
</comment>
<proteinExistence type="inferred from homology"/>
<dbReference type="SUPFAM" id="SSF81338">
    <property type="entry name" value="Aquaporin-like"/>
    <property type="match status" value="1"/>
</dbReference>
<name>A0A6G1GRS5_9PEZI</name>
<dbReference type="AlphaFoldDB" id="A0A6G1GRS5"/>
<feature type="transmembrane region" description="Helical" evidence="9">
    <location>
        <begin position="96"/>
        <end position="123"/>
    </location>
</feature>
<keyword evidence="6 9" id="KW-0472">Membrane</keyword>
<comment type="similarity">
    <text evidence="2 7">Belongs to the MIP/aquaporin (TC 1.A.8) family.</text>
</comment>
<evidence type="ECO:0000256" key="8">
    <source>
        <dbReference type="SAM" id="MobiDB-lite"/>
    </source>
</evidence>
<feature type="transmembrane region" description="Helical" evidence="9">
    <location>
        <begin position="276"/>
        <end position="298"/>
    </location>
</feature>
<sequence>MSNEHDLHRLATADLELGTTDVLQRHMTRHVIERRPVSARRLAFESKRPRWLREFLAEATGVFIYVYPGLAATAAFTFGEGDAGMGSVFTIGWSYAIGIAFAIITCASTSGGHFSPAITIALAVWQGFPIKKVPYFILAQILGAMMASFVIYGQYYESFHAMETKMEGAGLSLIGVKTPSSIFSTFPQPSQTNNGWLFFIEFFVDTFLGFAIWSCLDPGNPFISPAGAPFIIGLAYGVMIWGFAEHTISTNMARDLGCRIATAILYGSEAFSYHSYWWISIFVSIPATLFASAFYELVMRDSLDRIGSGRTSHEHGEEGLRRHLTNIGVIDGRMAMPRGPGKGGKSGSEEWEMTDR</sequence>
<feature type="transmembrane region" description="Helical" evidence="9">
    <location>
        <begin position="196"/>
        <end position="216"/>
    </location>
</feature>
<evidence type="ECO:0000256" key="1">
    <source>
        <dbReference type="ARBA" id="ARBA00004141"/>
    </source>
</evidence>
<evidence type="ECO:0000256" key="6">
    <source>
        <dbReference type="ARBA" id="ARBA00023136"/>
    </source>
</evidence>
<keyword evidence="3 7" id="KW-0813">Transport</keyword>
<evidence type="ECO:0000256" key="2">
    <source>
        <dbReference type="ARBA" id="ARBA00006175"/>
    </source>
</evidence>
<reference evidence="10" key="1">
    <citation type="journal article" date="2020" name="Stud. Mycol.">
        <title>101 Dothideomycetes genomes: a test case for predicting lifestyles and emergence of pathogens.</title>
        <authorList>
            <person name="Haridas S."/>
            <person name="Albert R."/>
            <person name="Binder M."/>
            <person name="Bloem J."/>
            <person name="Labutti K."/>
            <person name="Salamov A."/>
            <person name="Andreopoulos B."/>
            <person name="Baker S."/>
            <person name="Barry K."/>
            <person name="Bills G."/>
            <person name="Bluhm B."/>
            <person name="Cannon C."/>
            <person name="Castanera R."/>
            <person name="Culley D."/>
            <person name="Daum C."/>
            <person name="Ezra D."/>
            <person name="Gonzalez J."/>
            <person name="Henrissat B."/>
            <person name="Kuo A."/>
            <person name="Liang C."/>
            <person name="Lipzen A."/>
            <person name="Lutzoni F."/>
            <person name="Magnuson J."/>
            <person name="Mondo S."/>
            <person name="Nolan M."/>
            <person name="Ohm R."/>
            <person name="Pangilinan J."/>
            <person name="Park H.-J."/>
            <person name="Ramirez L."/>
            <person name="Alfaro M."/>
            <person name="Sun H."/>
            <person name="Tritt A."/>
            <person name="Yoshinaga Y."/>
            <person name="Zwiers L.-H."/>
            <person name="Turgeon B."/>
            <person name="Goodwin S."/>
            <person name="Spatafora J."/>
            <person name="Crous P."/>
            <person name="Grigoriev I."/>
        </authorList>
    </citation>
    <scope>NUCLEOTIDE SEQUENCE</scope>
    <source>
        <strain evidence="10">CBS 113979</strain>
    </source>
</reference>
<dbReference type="GO" id="GO:0005886">
    <property type="term" value="C:plasma membrane"/>
    <property type="evidence" value="ECO:0007669"/>
    <property type="project" value="TreeGrafter"/>
</dbReference>
<evidence type="ECO:0000313" key="10">
    <source>
        <dbReference type="EMBL" id="KAF1983512.1"/>
    </source>
</evidence>
<dbReference type="InterPro" id="IPR000425">
    <property type="entry name" value="MIP"/>
</dbReference>
<evidence type="ECO:0000256" key="5">
    <source>
        <dbReference type="ARBA" id="ARBA00022989"/>
    </source>
</evidence>
<accession>A0A6G1GRS5</accession>
<dbReference type="Proteomes" id="UP000800041">
    <property type="component" value="Unassembled WGS sequence"/>
</dbReference>